<protein>
    <submittedName>
        <fullName evidence="1">Uncharacterized protein</fullName>
    </submittedName>
</protein>
<feature type="non-terminal residue" evidence="1">
    <location>
        <position position="36"/>
    </location>
</feature>
<feature type="non-terminal residue" evidence="1">
    <location>
        <position position="1"/>
    </location>
</feature>
<accession>A0A382US54</accession>
<dbReference type="AlphaFoldDB" id="A0A382US54"/>
<organism evidence="1">
    <name type="scientific">marine metagenome</name>
    <dbReference type="NCBI Taxonomy" id="408172"/>
    <lineage>
        <taxon>unclassified sequences</taxon>
        <taxon>metagenomes</taxon>
        <taxon>ecological metagenomes</taxon>
    </lineage>
</organism>
<gene>
    <name evidence="1" type="ORF">METZ01_LOCUS389831</name>
</gene>
<evidence type="ECO:0000313" key="1">
    <source>
        <dbReference type="EMBL" id="SVD36977.1"/>
    </source>
</evidence>
<sequence>VSFEIRFVGASQNLLLFSQKQSDISAFLSGLPMVIC</sequence>
<dbReference type="EMBL" id="UINC01146318">
    <property type="protein sequence ID" value="SVD36977.1"/>
    <property type="molecule type" value="Genomic_DNA"/>
</dbReference>
<proteinExistence type="predicted"/>
<reference evidence="1" key="1">
    <citation type="submission" date="2018-05" db="EMBL/GenBank/DDBJ databases">
        <authorList>
            <person name="Lanie J.A."/>
            <person name="Ng W.-L."/>
            <person name="Kazmierczak K.M."/>
            <person name="Andrzejewski T.M."/>
            <person name="Davidsen T.M."/>
            <person name="Wayne K.J."/>
            <person name="Tettelin H."/>
            <person name="Glass J.I."/>
            <person name="Rusch D."/>
            <person name="Podicherti R."/>
            <person name="Tsui H.-C.T."/>
            <person name="Winkler M.E."/>
        </authorList>
    </citation>
    <scope>NUCLEOTIDE SEQUENCE</scope>
</reference>
<name>A0A382US54_9ZZZZ</name>